<keyword evidence="3 4" id="KW-0539">Nucleus</keyword>
<protein>
    <submittedName>
        <fullName evidence="8">Upstream-binding factor 1-like protein 1</fullName>
    </submittedName>
</protein>
<dbReference type="GO" id="GO:0003677">
    <property type="term" value="F:DNA binding"/>
    <property type="evidence" value="ECO:0007669"/>
    <property type="project" value="UniProtKB-UniRule"/>
</dbReference>
<proteinExistence type="predicted"/>
<accession>A0A6P5ASY4</accession>
<dbReference type="SUPFAM" id="SSF47095">
    <property type="entry name" value="HMG-box"/>
    <property type="match status" value="2"/>
</dbReference>
<evidence type="ECO:0000256" key="3">
    <source>
        <dbReference type="ARBA" id="ARBA00023242"/>
    </source>
</evidence>
<dbReference type="OrthoDB" id="1919336at2759"/>
<feature type="domain" description="HMG box" evidence="6">
    <location>
        <begin position="115"/>
        <end position="183"/>
    </location>
</feature>
<dbReference type="PANTHER" id="PTHR46318:SF1">
    <property type="entry name" value="UPSTREAM-BINDING FACTOR 1-LIKE PROTEIN 1-RELATED"/>
    <property type="match status" value="1"/>
</dbReference>
<dbReference type="PANTHER" id="PTHR46318">
    <property type="entry name" value="UPSTREAM BINDING TRANSCRIPTION FACTOR"/>
    <property type="match status" value="1"/>
</dbReference>
<evidence type="ECO:0000256" key="4">
    <source>
        <dbReference type="PROSITE-ProRule" id="PRU00267"/>
    </source>
</evidence>
<keyword evidence="7" id="KW-1185">Reference proteome</keyword>
<dbReference type="PROSITE" id="PS50118">
    <property type="entry name" value="HMG_BOX_2"/>
    <property type="match status" value="1"/>
</dbReference>
<dbReference type="KEGG" id="biu:109553995"/>
<evidence type="ECO:0000259" key="6">
    <source>
        <dbReference type="PROSITE" id="PS50118"/>
    </source>
</evidence>
<dbReference type="GeneID" id="109553995"/>
<dbReference type="Proteomes" id="UP001652663">
    <property type="component" value="Chromosome 29"/>
</dbReference>
<evidence type="ECO:0000256" key="1">
    <source>
        <dbReference type="ARBA" id="ARBA00004123"/>
    </source>
</evidence>
<evidence type="ECO:0000256" key="5">
    <source>
        <dbReference type="SAM" id="MobiDB-lite"/>
    </source>
</evidence>
<organism evidence="7 8">
    <name type="scientific">Bos indicus</name>
    <name type="common">Zebu</name>
    <dbReference type="NCBI Taxonomy" id="9915"/>
    <lineage>
        <taxon>Eukaryota</taxon>
        <taxon>Metazoa</taxon>
        <taxon>Chordata</taxon>
        <taxon>Craniata</taxon>
        <taxon>Vertebrata</taxon>
        <taxon>Euteleostomi</taxon>
        <taxon>Mammalia</taxon>
        <taxon>Eutheria</taxon>
        <taxon>Laurasiatheria</taxon>
        <taxon>Artiodactyla</taxon>
        <taxon>Ruminantia</taxon>
        <taxon>Pecora</taxon>
        <taxon>Bovidae</taxon>
        <taxon>Bovinae</taxon>
        <taxon>Bos</taxon>
    </lineage>
</organism>
<dbReference type="Gene3D" id="1.10.30.10">
    <property type="entry name" value="High mobility group box domain"/>
    <property type="match status" value="2"/>
</dbReference>
<keyword evidence="2 4" id="KW-0238">DNA-binding</keyword>
<dbReference type="InterPro" id="IPR036910">
    <property type="entry name" value="HMG_box_dom_sf"/>
</dbReference>
<sequence length="419" mass="48911">MTELPGPYNCPKDLEMVLPKSQDDWSKEDIVQLLEYMEKSIPSNDRHTFKTTQSMVDWEKVAFKDFSGEKCKLKWLEISYNLRKFHTFKEVIQEAKENVNNPSKSRNHKKHPDLPKRPLTAYLLFFKEMRPQYLQKHPKMSNQELTKFLSEEYRKLPEHLKLKYSQDFQKEKQEFQEKMVLFREQHPELVQNSKKPDVPKGSRSKVPKKFRENVQKVRSSPENNLPMKWKFHGEPKKPLMNGYHMFHQDLWSSRELKVVPPREHMVEISRRWQWVPQDQKELYKMQAEGLQTQYKVDLDLWLRTLSPEKYAAFREATCAKCKNMSMMGSPNPKIRRMGLQSPSSGNLQGRLREDPGLQSEESETSDTIGEHCPASGRSEENKEEEAGSSSSAPSTEDEDGDSELEDSSSSSLSSGDSSD</sequence>
<name>A0A6P5ASY4_BOSIN</name>
<evidence type="ECO:0000313" key="7">
    <source>
        <dbReference type="Proteomes" id="UP001652663"/>
    </source>
</evidence>
<comment type="subcellular location">
    <subcellularLocation>
        <location evidence="1">Nucleus</location>
    </subcellularLocation>
</comment>
<reference evidence="8" key="1">
    <citation type="submission" date="2025-08" db="UniProtKB">
        <authorList>
            <consortium name="RefSeq"/>
        </authorList>
    </citation>
    <scope>IDENTIFICATION</scope>
    <source>
        <tissue evidence="8">Blood</tissue>
    </source>
</reference>
<evidence type="ECO:0000313" key="8">
    <source>
        <dbReference type="RefSeq" id="XP_019809868.2"/>
    </source>
</evidence>
<dbReference type="CDD" id="cd22003">
    <property type="entry name" value="HMG-box_UBF1_rpt6-like"/>
    <property type="match status" value="1"/>
</dbReference>
<dbReference type="InterPro" id="IPR009071">
    <property type="entry name" value="HMG_box_dom"/>
</dbReference>
<dbReference type="SMART" id="SM00398">
    <property type="entry name" value="HMG"/>
    <property type="match status" value="2"/>
</dbReference>
<feature type="region of interest" description="Disordered" evidence="5">
    <location>
        <begin position="323"/>
        <end position="419"/>
    </location>
</feature>
<dbReference type="CDD" id="cd21998">
    <property type="entry name" value="HMG-box_UBF1_rpt1-like"/>
    <property type="match status" value="1"/>
</dbReference>
<dbReference type="Pfam" id="PF00505">
    <property type="entry name" value="HMG_box"/>
    <property type="match status" value="1"/>
</dbReference>
<dbReference type="RefSeq" id="XP_019809868.2">
    <property type="nucleotide sequence ID" value="XM_019954309.2"/>
</dbReference>
<feature type="compositionally biased region" description="Acidic residues" evidence="5">
    <location>
        <begin position="395"/>
        <end position="406"/>
    </location>
</feature>
<feature type="region of interest" description="Disordered" evidence="5">
    <location>
        <begin position="186"/>
        <end position="206"/>
    </location>
</feature>
<dbReference type="InterPro" id="IPR051762">
    <property type="entry name" value="UBF1"/>
</dbReference>
<gene>
    <name evidence="8" type="primary">LOC109553995</name>
</gene>
<feature type="DNA-binding region" description="HMG box" evidence="4">
    <location>
        <begin position="115"/>
        <end position="183"/>
    </location>
</feature>
<dbReference type="GO" id="GO:0005634">
    <property type="term" value="C:nucleus"/>
    <property type="evidence" value="ECO:0007669"/>
    <property type="project" value="UniProtKB-SubCell"/>
</dbReference>
<evidence type="ECO:0000256" key="2">
    <source>
        <dbReference type="ARBA" id="ARBA00023125"/>
    </source>
</evidence>
<feature type="compositionally biased region" description="Low complexity" evidence="5">
    <location>
        <begin position="407"/>
        <end position="419"/>
    </location>
</feature>